<keyword evidence="2" id="KW-1185">Reference proteome</keyword>
<dbReference type="GO" id="GO:0016787">
    <property type="term" value="F:hydrolase activity"/>
    <property type="evidence" value="ECO:0007669"/>
    <property type="project" value="UniProtKB-ARBA"/>
</dbReference>
<dbReference type="SUPFAM" id="SSF53649">
    <property type="entry name" value="Alkaline phosphatase-like"/>
    <property type="match status" value="1"/>
</dbReference>
<dbReference type="PANTHER" id="PTHR10151:SF120">
    <property type="entry name" value="BIS(5'-ADENOSYL)-TRIPHOSPHATASE"/>
    <property type="match status" value="1"/>
</dbReference>
<name>A0A3L7ACH3_9MICO</name>
<comment type="caution">
    <text evidence="1">The sequence shown here is derived from an EMBL/GenBank/DDBJ whole genome shotgun (WGS) entry which is preliminary data.</text>
</comment>
<dbReference type="InterPro" id="IPR017850">
    <property type="entry name" value="Alkaline_phosphatase_core_sf"/>
</dbReference>
<dbReference type="PANTHER" id="PTHR10151">
    <property type="entry name" value="ECTONUCLEOTIDE PYROPHOSPHATASE/PHOSPHODIESTERASE"/>
    <property type="match status" value="1"/>
</dbReference>
<gene>
    <name evidence="1" type="ORF">D9V32_04835</name>
</gene>
<accession>A0A3L7ACH3</accession>
<protein>
    <submittedName>
        <fullName evidence="1">Alkaline phosphatase family protein</fullName>
    </submittedName>
</protein>
<proteinExistence type="predicted"/>
<dbReference type="AlphaFoldDB" id="A0A3L7ACH3"/>
<dbReference type="EMBL" id="RCUX01000003">
    <property type="protein sequence ID" value="RLP77082.1"/>
    <property type="molecule type" value="Genomic_DNA"/>
</dbReference>
<sequence>MLPTRTDDSRSQADILPNLLASLRPETALQTPRTLPGIPLRPVESTILIVVDGLGAQQLRAAKPYARFLTAMKFPTLQSVFPSTTAAGLTAITTGAWPGQHGLVGYEMRDIERGRIVNGLTGWDDHMQPEIWQRVEPLFERARREGLHPAAVGTGRYAESGMTRAILRGATYVPADRIAERFDRAASLAATPGALVYLYVPELDQIAHRYGVAHDRWLAALEDLDTEVRKLHGRVGPKVGIALTADHGIVDVPEHAHILFDRDPELIAGIGLIGGEPRMRHLYFTEDAGAERRAATVARWRETEGERSWVLTRDEAIEAGLFGPVDPEVEPRIGDVLVAARKRIAYYDSRPSDQSSRGMVGQHGSLTEDEVLVPWITLGAWAPPGRG</sequence>
<dbReference type="Proteomes" id="UP000272503">
    <property type="component" value="Unassembled WGS sequence"/>
</dbReference>
<dbReference type="InterPro" id="IPR002591">
    <property type="entry name" value="Phosphodiest/P_Trfase"/>
</dbReference>
<dbReference type="Gene3D" id="3.40.720.10">
    <property type="entry name" value="Alkaline Phosphatase, subunit A"/>
    <property type="match status" value="1"/>
</dbReference>
<dbReference type="OrthoDB" id="9779267at2"/>
<reference evidence="1 2" key="1">
    <citation type="submission" date="2018-10" db="EMBL/GenBank/DDBJ databases">
        <authorList>
            <person name="Li J."/>
        </authorList>
    </citation>
    <scope>NUCLEOTIDE SEQUENCE [LARGE SCALE GENOMIC DNA]</scope>
    <source>
        <strain evidence="1 2">IF 016277</strain>
    </source>
</reference>
<evidence type="ECO:0000313" key="1">
    <source>
        <dbReference type="EMBL" id="RLP77082.1"/>
    </source>
</evidence>
<dbReference type="Pfam" id="PF01663">
    <property type="entry name" value="Phosphodiest"/>
    <property type="match status" value="1"/>
</dbReference>
<organism evidence="1 2">
    <name type="scientific">Mycetocola tolaasinivorans</name>
    <dbReference type="NCBI Taxonomy" id="76635"/>
    <lineage>
        <taxon>Bacteria</taxon>
        <taxon>Bacillati</taxon>
        <taxon>Actinomycetota</taxon>
        <taxon>Actinomycetes</taxon>
        <taxon>Micrococcales</taxon>
        <taxon>Microbacteriaceae</taxon>
        <taxon>Mycetocola</taxon>
    </lineage>
</organism>
<evidence type="ECO:0000313" key="2">
    <source>
        <dbReference type="Proteomes" id="UP000272503"/>
    </source>
</evidence>